<proteinExistence type="inferred from homology"/>
<accession>A0A3L7A833</accession>
<reference evidence="7 8" key="1">
    <citation type="submission" date="2018-10" db="EMBL/GenBank/DDBJ databases">
        <authorList>
            <person name="Li J."/>
        </authorList>
    </citation>
    <scope>NUCLEOTIDE SEQUENCE [LARGE SCALE GENOMIC DNA]</scope>
    <source>
        <strain evidence="7 8">IF 016277</strain>
    </source>
</reference>
<dbReference type="OrthoDB" id="9795789at2"/>
<dbReference type="CDD" id="cd01167">
    <property type="entry name" value="bac_FRK"/>
    <property type="match status" value="1"/>
</dbReference>
<dbReference type="AlphaFoldDB" id="A0A3L7A833"/>
<evidence type="ECO:0000256" key="1">
    <source>
        <dbReference type="ARBA" id="ARBA00010688"/>
    </source>
</evidence>
<name>A0A3L7A833_9MICO</name>
<dbReference type="PROSITE" id="PS00584">
    <property type="entry name" value="PFKB_KINASES_2"/>
    <property type="match status" value="1"/>
</dbReference>
<evidence type="ECO:0000313" key="8">
    <source>
        <dbReference type="Proteomes" id="UP000272503"/>
    </source>
</evidence>
<evidence type="ECO:0000256" key="2">
    <source>
        <dbReference type="ARBA" id="ARBA00022679"/>
    </source>
</evidence>
<dbReference type="PROSITE" id="PS00583">
    <property type="entry name" value="PFKB_KINASES_1"/>
    <property type="match status" value="1"/>
</dbReference>
<dbReference type="Proteomes" id="UP000272503">
    <property type="component" value="Unassembled WGS sequence"/>
</dbReference>
<keyword evidence="2" id="KW-0808">Transferase</keyword>
<dbReference type="PANTHER" id="PTHR43085">
    <property type="entry name" value="HEXOKINASE FAMILY MEMBER"/>
    <property type="match status" value="1"/>
</dbReference>
<dbReference type="Pfam" id="PF00294">
    <property type="entry name" value="PfkB"/>
    <property type="match status" value="1"/>
</dbReference>
<protein>
    <submittedName>
        <fullName evidence="7">Carbohydrate kinase</fullName>
    </submittedName>
</protein>
<evidence type="ECO:0000256" key="4">
    <source>
        <dbReference type="ARBA" id="ARBA00022777"/>
    </source>
</evidence>
<evidence type="ECO:0000259" key="6">
    <source>
        <dbReference type="Pfam" id="PF00294"/>
    </source>
</evidence>
<evidence type="ECO:0000256" key="5">
    <source>
        <dbReference type="ARBA" id="ARBA00022840"/>
    </source>
</evidence>
<keyword evidence="3" id="KW-0547">Nucleotide-binding</keyword>
<gene>
    <name evidence="7" type="ORF">D9V32_06825</name>
</gene>
<dbReference type="InterPro" id="IPR011611">
    <property type="entry name" value="PfkB_dom"/>
</dbReference>
<feature type="domain" description="Carbohydrate kinase PfkB" evidence="6">
    <location>
        <begin position="28"/>
        <end position="325"/>
    </location>
</feature>
<evidence type="ECO:0000313" key="7">
    <source>
        <dbReference type="EMBL" id="RLP76556.1"/>
    </source>
</evidence>
<dbReference type="InterPro" id="IPR029056">
    <property type="entry name" value="Ribokinase-like"/>
</dbReference>
<sequence>MRGWIYSEKVRAHQPVAPRCEVERVVVVAVVGEALIDLIQEADGRYRPTPGGAPANVAIALTRLGIDTRFFGRLGNDRFGALVGENLRRNGVALDHCVQATEPTSVAVANRGQGGAAEYSFYINGTADWQWTADELGHLGKNARALHLGSLAAIMEPGASVIAEQVERIFAAGKTLISFDLNLQPSLGVSREREHERVSRLVASAHIVKTSVGDLRWLYPDRLPGEVAEIWSRSRAVVLTRGGDGVSLFRPGVRPVDVPARPTTVVDTVAAGDTFVAALLYRLLSGVGKDPAALLRQGPTEWIEHLRFANAAASLACEWPGANPPMLSEVNRAFDGN</sequence>
<keyword evidence="5" id="KW-0067">ATP-binding</keyword>
<dbReference type="InterPro" id="IPR050306">
    <property type="entry name" value="PfkB_Carbo_kinase"/>
</dbReference>
<comment type="similarity">
    <text evidence="1">Belongs to the carbohydrate kinase PfkB family.</text>
</comment>
<organism evidence="7 8">
    <name type="scientific">Mycetocola tolaasinivorans</name>
    <dbReference type="NCBI Taxonomy" id="76635"/>
    <lineage>
        <taxon>Bacteria</taxon>
        <taxon>Bacillati</taxon>
        <taxon>Actinomycetota</taxon>
        <taxon>Actinomycetes</taxon>
        <taxon>Micrococcales</taxon>
        <taxon>Microbacteriaceae</taxon>
        <taxon>Mycetocola</taxon>
    </lineage>
</organism>
<dbReference type="GO" id="GO:0016301">
    <property type="term" value="F:kinase activity"/>
    <property type="evidence" value="ECO:0007669"/>
    <property type="project" value="UniProtKB-KW"/>
</dbReference>
<keyword evidence="4 7" id="KW-0418">Kinase</keyword>
<dbReference type="Gene3D" id="3.40.1190.20">
    <property type="match status" value="1"/>
</dbReference>
<dbReference type="GO" id="GO:0005524">
    <property type="term" value="F:ATP binding"/>
    <property type="evidence" value="ECO:0007669"/>
    <property type="project" value="UniProtKB-KW"/>
</dbReference>
<dbReference type="SUPFAM" id="SSF53613">
    <property type="entry name" value="Ribokinase-like"/>
    <property type="match status" value="1"/>
</dbReference>
<evidence type="ECO:0000256" key="3">
    <source>
        <dbReference type="ARBA" id="ARBA00022741"/>
    </source>
</evidence>
<dbReference type="PANTHER" id="PTHR43085:SF1">
    <property type="entry name" value="PSEUDOURIDINE KINASE-RELATED"/>
    <property type="match status" value="1"/>
</dbReference>
<dbReference type="InterPro" id="IPR002173">
    <property type="entry name" value="Carboh/pur_kinase_PfkB_CS"/>
</dbReference>
<comment type="caution">
    <text evidence="7">The sequence shown here is derived from an EMBL/GenBank/DDBJ whole genome shotgun (WGS) entry which is preliminary data.</text>
</comment>
<keyword evidence="8" id="KW-1185">Reference proteome</keyword>
<dbReference type="EMBL" id="RCUX01000004">
    <property type="protein sequence ID" value="RLP76556.1"/>
    <property type="molecule type" value="Genomic_DNA"/>
</dbReference>